<accession>A0AAV1JER7</accession>
<evidence type="ECO:0000256" key="13">
    <source>
        <dbReference type="SAM" id="SignalP"/>
    </source>
</evidence>
<evidence type="ECO:0000259" key="14">
    <source>
        <dbReference type="PROSITE" id="PS50089"/>
    </source>
</evidence>
<comment type="function">
    <text evidence="10">E3 ubiquitin-protein ligase that mediates ubiquitination and subsequent proteasomal degradation of target proteins. E3 ubiquitin ligases accept ubiquitin from an E2 ubiquitin-conjugating enzyme in the form of a thioester and then directly transfers the ubiquitin to targeted substrates.</text>
</comment>
<dbReference type="InterPro" id="IPR013083">
    <property type="entry name" value="Znf_RING/FYVE/PHD"/>
</dbReference>
<dbReference type="InterPro" id="IPR008974">
    <property type="entry name" value="TRAF-like"/>
</dbReference>
<keyword evidence="13" id="KW-0732">Signal</keyword>
<comment type="caution">
    <text evidence="16">The sequence shown here is derived from an EMBL/GenBank/DDBJ whole genome shotgun (WGS) entry which is preliminary data.</text>
</comment>
<name>A0AAV1JER7_9NEOP</name>
<keyword evidence="12" id="KW-0472">Membrane</keyword>
<dbReference type="GO" id="GO:0061630">
    <property type="term" value="F:ubiquitin protein ligase activity"/>
    <property type="evidence" value="ECO:0007669"/>
    <property type="project" value="UniProtKB-EC"/>
</dbReference>
<keyword evidence="5 10" id="KW-0479">Metal-binding</keyword>
<evidence type="ECO:0000256" key="10">
    <source>
        <dbReference type="RuleBase" id="RU201113"/>
    </source>
</evidence>
<dbReference type="EC" id="2.3.2.27" evidence="10"/>
<dbReference type="Gene3D" id="3.30.40.10">
    <property type="entry name" value="Zinc/RING finger domain, C3HC4 (zinc finger)"/>
    <property type="match status" value="2"/>
</dbReference>
<dbReference type="InterPro" id="IPR018121">
    <property type="entry name" value="7-in-absentia-prot_TRAF-dom"/>
</dbReference>
<feature type="chain" id="PRO_5043830378" description="E3 ubiquitin-protein ligase" evidence="13">
    <location>
        <begin position="21"/>
        <end position="413"/>
    </location>
</feature>
<sequence>MYFQPVTSFILKFLFDLGLSILPKWQSQRTTQIITKTVKLTEMELKNLQSSDTNLLLVWTLNSTWSYLLLYIFVIYWFTPLLAVYENSVCLLFSMEAPECPVCVQTMTVPIFQCQSGHSLCNRCTSKLRPPICPLCRQTMTQMRNWQLEELVSKSLVPCHNKQLGCIFNVKLEGLEDHLKECIFRELNCPLGKVFGTCSWSGKLKELLAHFKERHPQNSNINIASDIIIPNVSVFNDCRHFLLFQSNKQIFFLSFKIDTVQKVGLWLVQFMGTRTSAHQKIYEIHVTSQENIARKVTYIDHCVSDSTDANDVFRQGKCAVMPLNMMSHFISDSNIKFRCVIKCAGGEGNSHFVKNKQNRPMSNYPKMGPAPINRHKSPGPHVSRPMGPNTSNKNCNPSLKKGPRDLGKQRNNN</sequence>
<proteinExistence type="inferred from homology"/>
<feature type="domain" description="SIAH-type" evidence="15">
    <location>
        <begin position="154"/>
        <end position="216"/>
    </location>
</feature>
<comment type="domain">
    <text evidence="10">The SBD domain (substrate-binding domain) mediates the interaction with substrate proteins. It is related to the TRAF family.</text>
</comment>
<organism evidence="16 17">
    <name type="scientific">Leptosia nina</name>
    <dbReference type="NCBI Taxonomy" id="320188"/>
    <lineage>
        <taxon>Eukaryota</taxon>
        <taxon>Metazoa</taxon>
        <taxon>Ecdysozoa</taxon>
        <taxon>Arthropoda</taxon>
        <taxon>Hexapoda</taxon>
        <taxon>Insecta</taxon>
        <taxon>Pterygota</taxon>
        <taxon>Neoptera</taxon>
        <taxon>Endopterygota</taxon>
        <taxon>Lepidoptera</taxon>
        <taxon>Glossata</taxon>
        <taxon>Ditrysia</taxon>
        <taxon>Papilionoidea</taxon>
        <taxon>Pieridae</taxon>
        <taxon>Pierinae</taxon>
        <taxon>Leptosia</taxon>
    </lineage>
</organism>
<feature type="signal peptide" evidence="13">
    <location>
        <begin position="1"/>
        <end position="20"/>
    </location>
</feature>
<comment type="pathway">
    <text evidence="2 10">Protein modification; protein ubiquitination.</text>
</comment>
<dbReference type="GO" id="GO:0005737">
    <property type="term" value="C:cytoplasm"/>
    <property type="evidence" value="ECO:0007669"/>
    <property type="project" value="InterPro"/>
</dbReference>
<gene>
    <name evidence="16" type="ORF">LNINA_LOCUS6572</name>
</gene>
<dbReference type="InterPro" id="IPR004162">
    <property type="entry name" value="SINA-like_animal"/>
</dbReference>
<keyword evidence="4" id="KW-0808">Transferase</keyword>
<evidence type="ECO:0000256" key="6">
    <source>
        <dbReference type="ARBA" id="ARBA00022771"/>
    </source>
</evidence>
<dbReference type="PROSITE" id="PS50089">
    <property type="entry name" value="ZF_RING_2"/>
    <property type="match status" value="1"/>
</dbReference>
<dbReference type="GO" id="GO:0043161">
    <property type="term" value="P:proteasome-mediated ubiquitin-dependent protein catabolic process"/>
    <property type="evidence" value="ECO:0007669"/>
    <property type="project" value="TreeGrafter"/>
</dbReference>
<dbReference type="GO" id="GO:0008270">
    <property type="term" value="F:zinc ion binding"/>
    <property type="evidence" value="ECO:0007669"/>
    <property type="project" value="UniProtKB-KW"/>
</dbReference>
<comment type="catalytic activity">
    <reaction evidence="1 10">
        <text>S-ubiquitinyl-[E2 ubiquitin-conjugating enzyme]-L-cysteine + [acceptor protein]-L-lysine = [E2 ubiquitin-conjugating enzyme]-L-cysteine + N(6)-ubiquitinyl-[acceptor protein]-L-lysine.</text>
        <dbReference type="EC" id="2.3.2.27"/>
    </reaction>
</comment>
<dbReference type="PROSITE" id="PS51081">
    <property type="entry name" value="ZF_SIAH"/>
    <property type="match status" value="1"/>
</dbReference>
<dbReference type="Pfam" id="PF21361">
    <property type="entry name" value="Sina_ZnF"/>
    <property type="match status" value="1"/>
</dbReference>
<feature type="domain" description="RING-type" evidence="14">
    <location>
        <begin position="100"/>
        <end position="137"/>
    </location>
</feature>
<dbReference type="InterPro" id="IPR001841">
    <property type="entry name" value="Znf_RING"/>
</dbReference>
<dbReference type="SUPFAM" id="SSF49599">
    <property type="entry name" value="TRAF domain-like"/>
    <property type="match status" value="1"/>
</dbReference>
<evidence type="ECO:0000313" key="17">
    <source>
        <dbReference type="Proteomes" id="UP001497472"/>
    </source>
</evidence>
<evidence type="ECO:0000256" key="12">
    <source>
        <dbReference type="SAM" id="Phobius"/>
    </source>
</evidence>
<dbReference type="Pfam" id="PF03145">
    <property type="entry name" value="Sina_TRAF"/>
    <property type="match status" value="1"/>
</dbReference>
<keyword evidence="12" id="KW-1133">Transmembrane helix</keyword>
<keyword evidence="12" id="KW-0812">Transmembrane</keyword>
<evidence type="ECO:0000256" key="4">
    <source>
        <dbReference type="ARBA" id="ARBA00022679"/>
    </source>
</evidence>
<evidence type="ECO:0000256" key="2">
    <source>
        <dbReference type="ARBA" id="ARBA00004906"/>
    </source>
</evidence>
<evidence type="ECO:0000256" key="5">
    <source>
        <dbReference type="ARBA" id="ARBA00022723"/>
    </source>
</evidence>
<dbReference type="Gene3D" id="2.60.210.10">
    <property type="entry name" value="Apoptosis, Tumor Necrosis Factor Receptor Associated Protein 2, Chain A"/>
    <property type="match status" value="1"/>
</dbReference>
<keyword evidence="8 10" id="KW-0862">Zinc</keyword>
<keyword evidence="7 10" id="KW-0833">Ubl conjugation pathway</keyword>
<evidence type="ECO:0000256" key="11">
    <source>
        <dbReference type="SAM" id="MobiDB-lite"/>
    </source>
</evidence>
<protein>
    <recommendedName>
        <fullName evidence="10">E3 ubiquitin-protein ligase</fullName>
        <ecNumber evidence="10">2.3.2.27</ecNumber>
    </recommendedName>
</protein>
<dbReference type="InterPro" id="IPR049548">
    <property type="entry name" value="Sina-like_RING"/>
</dbReference>
<dbReference type="Pfam" id="PF21362">
    <property type="entry name" value="Sina_RING"/>
    <property type="match status" value="1"/>
</dbReference>
<feature type="region of interest" description="Disordered" evidence="11">
    <location>
        <begin position="352"/>
        <end position="413"/>
    </location>
</feature>
<dbReference type="InterPro" id="IPR013010">
    <property type="entry name" value="Znf_SIAH"/>
</dbReference>
<dbReference type="AlphaFoldDB" id="A0AAV1JER7"/>
<dbReference type="GO" id="GO:0031624">
    <property type="term" value="F:ubiquitin conjugating enzyme binding"/>
    <property type="evidence" value="ECO:0007669"/>
    <property type="project" value="TreeGrafter"/>
</dbReference>
<reference evidence="16 17" key="1">
    <citation type="submission" date="2023-11" db="EMBL/GenBank/DDBJ databases">
        <authorList>
            <person name="Okamura Y."/>
        </authorList>
    </citation>
    <scope>NUCLEOTIDE SEQUENCE [LARGE SCALE GENOMIC DNA]</scope>
</reference>
<evidence type="ECO:0000256" key="1">
    <source>
        <dbReference type="ARBA" id="ARBA00000900"/>
    </source>
</evidence>
<evidence type="ECO:0000313" key="16">
    <source>
        <dbReference type="EMBL" id="CAK1547075.1"/>
    </source>
</evidence>
<evidence type="ECO:0000256" key="8">
    <source>
        <dbReference type="ARBA" id="ARBA00022833"/>
    </source>
</evidence>
<dbReference type="PANTHER" id="PTHR45877">
    <property type="entry name" value="E3 UBIQUITIN-PROTEIN LIGASE SIAH2"/>
    <property type="match status" value="1"/>
</dbReference>
<evidence type="ECO:0000256" key="9">
    <source>
        <dbReference type="PROSITE-ProRule" id="PRU00455"/>
    </source>
</evidence>
<dbReference type="Proteomes" id="UP001497472">
    <property type="component" value="Unassembled WGS sequence"/>
</dbReference>
<feature type="compositionally biased region" description="Basic and acidic residues" evidence="11">
    <location>
        <begin position="402"/>
        <end position="413"/>
    </location>
</feature>
<feature type="transmembrane region" description="Helical" evidence="12">
    <location>
        <begin position="65"/>
        <end position="85"/>
    </location>
</feature>
<evidence type="ECO:0000256" key="3">
    <source>
        <dbReference type="ARBA" id="ARBA00009119"/>
    </source>
</evidence>
<evidence type="ECO:0000256" key="7">
    <source>
        <dbReference type="ARBA" id="ARBA00022786"/>
    </source>
</evidence>
<comment type="domain">
    <text evidence="10">The RING-type zinc finger domain is essential for ubiquitin ligase activity.</text>
</comment>
<dbReference type="EMBL" id="CAVLEF010000009">
    <property type="protein sequence ID" value="CAK1547075.1"/>
    <property type="molecule type" value="Genomic_DNA"/>
</dbReference>
<dbReference type="SUPFAM" id="SSF57850">
    <property type="entry name" value="RING/U-box"/>
    <property type="match status" value="1"/>
</dbReference>
<evidence type="ECO:0000259" key="15">
    <source>
        <dbReference type="PROSITE" id="PS51081"/>
    </source>
</evidence>
<keyword evidence="6 9" id="KW-0863">Zinc-finger</keyword>
<dbReference type="PANTHER" id="PTHR45877:SF2">
    <property type="entry name" value="E3 UBIQUITIN-PROTEIN LIGASE SINA-RELATED"/>
    <property type="match status" value="1"/>
</dbReference>
<keyword evidence="17" id="KW-1185">Reference proteome</keyword>
<feature type="compositionally biased region" description="Polar residues" evidence="11">
    <location>
        <begin position="388"/>
        <end position="397"/>
    </location>
</feature>
<comment type="similarity">
    <text evidence="3 10">Belongs to the SINA (Seven in absentia) family.</text>
</comment>